<dbReference type="EMBL" id="QFFZ01000053">
    <property type="protein sequence ID" value="TEB09266.1"/>
    <property type="molecule type" value="Genomic_DNA"/>
</dbReference>
<evidence type="ECO:0000256" key="1">
    <source>
        <dbReference type="SAM" id="Phobius"/>
    </source>
</evidence>
<proteinExistence type="predicted"/>
<dbReference type="RefSeq" id="WP_192902974.1">
    <property type="nucleotide sequence ID" value="NZ_QFFZ01000053.1"/>
</dbReference>
<name>A0A4Y7RKA8_9FIRM</name>
<organism evidence="2 3">
    <name type="scientific">Pelotomaculum propionicicum</name>
    <dbReference type="NCBI Taxonomy" id="258475"/>
    <lineage>
        <taxon>Bacteria</taxon>
        <taxon>Bacillati</taxon>
        <taxon>Bacillota</taxon>
        <taxon>Clostridia</taxon>
        <taxon>Eubacteriales</taxon>
        <taxon>Desulfotomaculaceae</taxon>
        <taxon>Pelotomaculum</taxon>
    </lineage>
</organism>
<evidence type="ECO:0000313" key="2">
    <source>
        <dbReference type="EMBL" id="TEB09266.1"/>
    </source>
</evidence>
<keyword evidence="1" id="KW-1133">Transmembrane helix</keyword>
<keyword evidence="1" id="KW-0812">Transmembrane</keyword>
<keyword evidence="3" id="KW-1185">Reference proteome</keyword>
<keyword evidence="1" id="KW-0472">Membrane</keyword>
<comment type="caution">
    <text evidence="2">The sequence shown here is derived from an EMBL/GenBank/DDBJ whole genome shotgun (WGS) entry which is preliminary data.</text>
</comment>
<evidence type="ECO:0000313" key="3">
    <source>
        <dbReference type="Proteomes" id="UP000297597"/>
    </source>
</evidence>
<reference evidence="2 3" key="1">
    <citation type="journal article" date="2018" name="Environ. Microbiol.">
        <title>Novel energy conservation strategies and behaviour of Pelotomaculum schinkii driving syntrophic propionate catabolism.</title>
        <authorList>
            <person name="Hidalgo-Ahumada C.A.P."/>
            <person name="Nobu M.K."/>
            <person name="Narihiro T."/>
            <person name="Tamaki H."/>
            <person name="Liu W.T."/>
            <person name="Kamagata Y."/>
            <person name="Stams A.J.M."/>
            <person name="Imachi H."/>
            <person name="Sousa D.Z."/>
        </authorList>
    </citation>
    <scope>NUCLEOTIDE SEQUENCE [LARGE SCALE GENOMIC DNA]</scope>
    <source>
        <strain evidence="2 3">MGP</strain>
    </source>
</reference>
<dbReference type="AlphaFoldDB" id="A0A4Y7RKA8"/>
<sequence length="58" mass="6590">MNPDIIIASKPSFLAAIIIDIIFILIIVSVFAYIIVTLYKIKKTVINIEKKVEELSNR</sequence>
<gene>
    <name evidence="2" type="ORF">Pmgp_03255</name>
</gene>
<dbReference type="Proteomes" id="UP000297597">
    <property type="component" value="Unassembled WGS sequence"/>
</dbReference>
<feature type="transmembrane region" description="Helical" evidence="1">
    <location>
        <begin position="12"/>
        <end position="36"/>
    </location>
</feature>
<protein>
    <submittedName>
        <fullName evidence="2">Uncharacterized protein</fullName>
    </submittedName>
</protein>
<accession>A0A4Y7RKA8</accession>